<evidence type="ECO:0000313" key="4">
    <source>
        <dbReference type="Proteomes" id="UP001059380"/>
    </source>
</evidence>
<feature type="transmembrane region" description="Helical" evidence="1">
    <location>
        <begin position="73"/>
        <end position="97"/>
    </location>
</feature>
<dbReference type="Pfam" id="PF02517">
    <property type="entry name" value="Rce1-like"/>
    <property type="match status" value="1"/>
</dbReference>
<feature type="transmembrane region" description="Helical" evidence="1">
    <location>
        <begin position="42"/>
        <end position="61"/>
    </location>
</feature>
<evidence type="ECO:0000313" key="3">
    <source>
        <dbReference type="EMBL" id="UWZ84340.1"/>
    </source>
</evidence>
<dbReference type="KEGG" id="orp:MOP44_00045"/>
<feature type="transmembrane region" description="Helical" evidence="1">
    <location>
        <begin position="17"/>
        <end position="36"/>
    </location>
</feature>
<dbReference type="AlphaFoldDB" id="A0A9J7BN78"/>
<sequence>MDDAVEFGTDAGRRGRWLALVELCVGYGLIVATVWTPRPAQAWLWWASALWIAASTCWSFPGWQAMGFRRGGFVASLWVVALAAVVSAAALAIAIQLHTLRIPHTVKGWVLAWGGYTVWSFVQQFLLQGYFLFRLLRLLPRREAAAVTAAAIFAAAHLPNPLLTVVTLIWGTTACFVFLRCRNVYTLMLTHAILGVSLAITVPGPVIHNMRVGIGYLRYRQPAKGKPMLIDPQTGRVL</sequence>
<keyword evidence="1" id="KW-0812">Transmembrane</keyword>
<feature type="transmembrane region" description="Helical" evidence="1">
    <location>
        <begin position="145"/>
        <end position="171"/>
    </location>
</feature>
<keyword evidence="3" id="KW-0645">Protease</keyword>
<dbReference type="GO" id="GO:0004175">
    <property type="term" value="F:endopeptidase activity"/>
    <property type="evidence" value="ECO:0007669"/>
    <property type="project" value="UniProtKB-ARBA"/>
</dbReference>
<keyword evidence="1" id="KW-1133">Transmembrane helix</keyword>
<dbReference type="GO" id="GO:0008237">
    <property type="term" value="F:metallopeptidase activity"/>
    <property type="evidence" value="ECO:0007669"/>
    <property type="project" value="UniProtKB-KW"/>
</dbReference>
<organism evidence="3 4">
    <name type="scientific">Occallatibacter riparius</name>
    <dbReference type="NCBI Taxonomy" id="1002689"/>
    <lineage>
        <taxon>Bacteria</taxon>
        <taxon>Pseudomonadati</taxon>
        <taxon>Acidobacteriota</taxon>
        <taxon>Terriglobia</taxon>
        <taxon>Terriglobales</taxon>
        <taxon>Acidobacteriaceae</taxon>
        <taxon>Occallatibacter</taxon>
    </lineage>
</organism>
<feature type="domain" description="CAAX prenyl protease 2/Lysostaphin resistance protein A-like" evidence="2">
    <location>
        <begin position="112"/>
        <end position="194"/>
    </location>
</feature>
<keyword evidence="1" id="KW-0472">Membrane</keyword>
<keyword evidence="3" id="KW-0482">Metalloprotease</keyword>
<evidence type="ECO:0000256" key="1">
    <source>
        <dbReference type="SAM" id="Phobius"/>
    </source>
</evidence>
<dbReference type="GO" id="GO:0080120">
    <property type="term" value="P:CAAX-box protein maturation"/>
    <property type="evidence" value="ECO:0007669"/>
    <property type="project" value="UniProtKB-ARBA"/>
</dbReference>
<reference evidence="3" key="1">
    <citation type="submission" date="2021-04" db="EMBL/GenBank/DDBJ databases">
        <title>Phylogenetic analysis of Acidobacteriaceae.</title>
        <authorList>
            <person name="Qiu L."/>
            <person name="Zhang Q."/>
        </authorList>
    </citation>
    <scope>NUCLEOTIDE SEQUENCE</scope>
    <source>
        <strain evidence="3">DSM 25168</strain>
    </source>
</reference>
<gene>
    <name evidence="3" type="ORF">MOP44_00045</name>
</gene>
<dbReference type="InterPro" id="IPR003675">
    <property type="entry name" value="Rce1/LyrA-like_dom"/>
</dbReference>
<feature type="transmembrane region" description="Helical" evidence="1">
    <location>
        <begin position="109"/>
        <end position="133"/>
    </location>
</feature>
<dbReference type="Proteomes" id="UP001059380">
    <property type="component" value="Chromosome"/>
</dbReference>
<feature type="transmembrane region" description="Helical" evidence="1">
    <location>
        <begin position="183"/>
        <end position="202"/>
    </location>
</feature>
<name>A0A9J7BN78_9BACT</name>
<dbReference type="EMBL" id="CP093313">
    <property type="protein sequence ID" value="UWZ84340.1"/>
    <property type="molecule type" value="Genomic_DNA"/>
</dbReference>
<accession>A0A9J7BN78</accession>
<evidence type="ECO:0000259" key="2">
    <source>
        <dbReference type="Pfam" id="PF02517"/>
    </source>
</evidence>
<proteinExistence type="predicted"/>
<keyword evidence="3" id="KW-0378">Hydrolase</keyword>
<keyword evidence="4" id="KW-1185">Reference proteome</keyword>
<dbReference type="RefSeq" id="WP_260793844.1">
    <property type="nucleotide sequence ID" value="NZ_CP093313.1"/>
</dbReference>
<protein>
    <submittedName>
        <fullName evidence="3">CPBP family intramembrane metalloprotease</fullName>
    </submittedName>
</protein>